<dbReference type="Proteomes" id="UP000199344">
    <property type="component" value="Unassembled WGS sequence"/>
</dbReference>
<accession>A0A1G7BEX7</accession>
<dbReference type="AlphaFoldDB" id="A0A1G7BEX7"/>
<gene>
    <name evidence="2" type="ORF">SAMN05421538_10573</name>
</gene>
<name>A0A1G7BEX7_9RHOB</name>
<evidence type="ECO:0000259" key="1">
    <source>
        <dbReference type="Pfam" id="PF12708"/>
    </source>
</evidence>
<organism evidence="2 3">
    <name type="scientific">Paracoccus isoporae</name>
    <dbReference type="NCBI Taxonomy" id="591205"/>
    <lineage>
        <taxon>Bacteria</taxon>
        <taxon>Pseudomonadati</taxon>
        <taxon>Pseudomonadota</taxon>
        <taxon>Alphaproteobacteria</taxon>
        <taxon>Rhodobacterales</taxon>
        <taxon>Paracoccaceae</taxon>
        <taxon>Paracoccus</taxon>
    </lineage>
</organism>
<dbReference type="InterPro" id="IPR011050">
    <property type="entry name" value="Pectin_lyase_fold/virulence"/>
</dbReference>
<evidence type="ECO:0000313" key="3">
    <source>
        <dbReference type="Proteomes" id="UP000199344"/>
    </source>
</evidence>
<dbReference type="Pfam" id="PF12708">
    <property type="entry name" value="Pect-lyase_RHGA_epim"/>
    <property type="match status" value="1"/>
</dbReference>
<protein>
    <submittedName>
        <fullName evidence="2">Polygalacturonase</fullName>
    </submittedName>
</protein>
<reference evidence="2 3" key="1">
    <citation type="submission" date="2016-10" db="EMBL/GenBank/DDBJ databases">
        <authorList>
            <person name="de Groot N.N."/>
        </authorList>
    </citation>
    <scope>NUCLEOTIDE SEQUENCE [LARGE SCALE GENOMIC DNA]</scope>
    <source>
        <strain evidence="2 3">DSM 22220</strain>
    </source>
</reference>
<dbReference type="Gene3D" id="2.160.20.10">
    <property type="entry name" value="Single-stranded right-handed beta-helix, Pectin lyase-like"/>
    <property type="match status" value="1"/>
</dbReference>
<proteinExistence type="predicted"/>
<dbReference type="OrthoDB" id="7749009at2"/>
<dbReference type="EMBL" id="FNAH01000005">
    <property type="protein sequence ID" value="SDE25563.1"/>
    <property type="molecule type" value="Genomic_DNA"/>
</dbReference>
<dbReference type="InterPro" id="IPR012334">
    <property type="entry name" value="Pectin_lyas_fold"/>
</dbReference>
<dbReference type="InterPro" id="IPR024535">
    <property type="entry name" value="RHGA/B-epi-like_pectate_lyase"/>
</dbReference>
<feature type="domain" description="Rhamnogalacturonase A/B/Epimerase-like pectate lyase" evidence="1">
    <location>
        <begin position="189"/>
        <end position="244"/>
    </location>
</feature>
<sequence>MNIAITDGLKLSPPGFAAGLAAWSREYGTPGGASWAGMANAAIVQADQDFGACLEISKVEDVTRIRFTGETPLPPGTYLRVSARLKAVAGPRPSARIAGWAGDGARSHVTGLDEIGAATQLPDYGRVVEISAIVGSGRRGGVDMVWGARQVYGHFGLDLIGANGGTLRIESLKIEDVTGAFLREMMDLVDVRDFGAVGDGVTDNRAAFKAADDAAKGRTVVVPQGVFRIGSDLTLSAPVRFTGTLSMPRAARLTLMGSFDYPSYAAAFGDETEALKRALQALFGYTDHSELDLRGRKIDLTEPMVMTALSPGLTKFRNRRVICNGQINIVDGPKWQSRVVQSQARYDAARPEILTNVVNVANIEIGSHISGPGVGREVYVKAKNVGAQTLTLSQPLHGGSGTRQYRFERFRYAFDFLGMESCSHVNFADLEISLNGKASFLMLPADGLLFNIRDCYVAGPRDRGITSAGRGCQGMQVDRCQFMSNEMHLNAQDRRSVAINVNANDTKIRENRFVRFGCFMVADGTGHLIVGNHWFQGDDAQSGKRVPGLVLTRTNCKTVITGNYIDNCLIEWTNEYAPVPAFGQNSYSFGGLSITGNHFTVHEVLKDFAWISVKPFGAGHFIHGLSVTNNVFLVGGNKIDRVEKIDTSHAAMNLSRMRNILFAGNTYNGVLDYVANPVQITHEQPAAQASWVVPVARHLPFRARAKHVDSLTAASRIDAADGSRLTEMPWVRSQQGPGGGNLQVEWSRPARGKVVIRARMDEPN</sequence>
<dbReference type="STRING" id="591205.SAMN05421538_10573"/>
<dbReference type="SUPFAM" id="SSF51126">
    <property type="entry name" value="Pectin lyase-like"/>
    <property type="match status" value="1"/>
</dbReference>
<keyword evidence="3" id="KW-1185">Reference proteome</keyword>
<evidence type="ECO:0000313" key="2">
    <source>
        <dbReference type="EMBL" id="SDE25563.1"/>
    </source>
</evidence>
<dbReference type="RefSeq" id="WP_090523302.1">
    <property type="nucleotide sequence ID" value="NZ_FNAH01000005.1"/>
</dbReference>